<dbReference type="Gene3D" id="2.60.34.10">
    <property type="entry name" value="Substrate Binding Domain Of DNAk, Chain A, domain 1"/>
    <property type="match status" value="1"/>
</dbReference>
<gene>
    <name evidence="4" type="ORF">NAEGRDRAFT_30761</name>
</gene>
<dbReference type="InterPro" id="IPR013126">
    <property type="entry name" value="Hsp_70_fam"/>
</dbReference>
<dbReference type="GeneID" id="8862319"/>
<dbReference type="STRING" id="5762.D2V350"/>
<dbReference type="Gene3D" id="3.90.640.10">
    <property type="entry name" value="Actin, Chain A, domain 4"/>
    <property type="match status" value="1"/>
</dbReference>
<reference evidence="4 5" key="1">
    <citation type="journal article" date="2010" name="Cell">
        <title>The genome of Naegleria gruberi illuminates early eukaryotic versatility.</title>
        <authorList>
            <person name="Fritz-Laylin L.K."/>
            <person name="Prochnik S.E."/>
            <person name="Ginger M.L."/>
            <person name="Dacks J.B."/>
            <person name="Carpenter M.L."/>
            <person name="Field M.C."/>
            <person name="Kuo A."/>
            <person name="Paredez A."/>
            <person name="Chapman J."/>
            <person name="Pham J."/>
            <person name="Shu S."/>
            <person name="Neupane R."/>
            <person name="Cipriano M."/>
            <person name="Mancuso J."/>
            <person name="Tu H."/>
            <person name="Salamov A."/>
            <person name="Lindquist E."/>
            <person name="Shapiro H."/>
            <person name="Lucas S."/>
            <person name="Grigoriev I.V."/>
            <person name="Cande W.Z."/>
            <person name="Fulton C."/>
            <person name="Rokhsar D.S."/>
            <person name="Dawson S.C."/>
        </authorList>
    </citation>
    <scope>NUCLEOTIDE SEQUENCE [LARGE SCALE GENOMIC DNA]</scope>
    <source>
        <strain evidence="4 5">NEG-M</strain>
    </source>
</reference>
<dbReference type="AlphaFoldDB" id="D2V350"/>
<proteinExistence type="inferred from homology"/>
<dbReference type="Proteomes" id="UP000006671">
    <property type="component" value="Unassembled WGS sequence"/>
</dbReference>
<name>D2V350_NAEGR</name>
<dbReference type="EMBL" id="GG738850">
    <property type="protein sequence ID" value="EFC48571.1"/>
    <property type="molecule type" value="Genomic_DNA"/>
</dbReference>
<keyword evidence="1 3" id="KW-0547">Nucleotide-binding</keyword>
<keyword evidence="2 3" id="KW-0067">ATP-binding</keyword>
<dbReference type="GO" id="GO:0140662">
    <property type="term" value="F:ATP-dependent protein folding chaperone"/>
    <property type="evidence" value="ECO:0007669"/>
    <property type="project" value="InterPro"/>
</dbReference>
<dbReference type="Gene3D" id="3.30.420.40">
    <property type="match status" value="2"/>
</dbReference>
<sequence>MGKESNNDPIIGLSIGNTHWRAVIIRNGNVEWIRDGEGQIEHKSFENINKIIGKNYKSIQFKDPYLLESNKIFERNGKVYCKFDVDGVVKEMTPEDIYSNILLDVKQATLEYLNENITRIYISVPVYFGPDQRNVIRNAASEQGLKIERFLLDPVNTATFNTKEYESNNSANILVVDMGRKSLDATVLSRNNSVFEVYQAESNGQLGSEKFHMKLRDLFVSKFKKQHESLRDVNLLENQQVNDLLMSHAEIAMIALSNDCKYHIVIPSLYEGKDFTYTLTRDYFEKHCKDLLDEISKLIYSIITETVFYFETVDSVILSGDSTNNPLIRKSITNRFPFSKVVHGQNPEVGAAIQAYMRNHPESSVPTLFLAPFSIGIENSDHQLVKIIQRGDLLPTVKRVIFSNLDDFSESAHLKIFIGESVVNIGPRNVHIGDLILKGIELTESGNAQIQISFQIDGEYNLTVTALDLKTNAKSETVISLHSFANNLELIDELLEDGIQEVTDNVKTEKLISSFIVDPIKNHDEF</sequence>
<keyword evidence="5" id="KW-1185">Reference proteome</keyword>
<evidence type="ECO:0000313" key="5">
    <source>
        <dbReference type="Proteomes" id="UP000006671"/>
    </source>
</evidence>
<accession>D2V350</accession>
<dbReference type="Gene3D" id="3.30.30.30">
    <property type="match status" value="1"/>
</dbReference>
<dbReference type="SUPFAM" id="SSF100920">
    <property type="entry name" value="Heat shock protein 70kD (HSP70), peptide-binding domain"/>
    <property type="match status" value="1"/>
</dbReference>
<dbReference type="SUPFAM" id="SSF53067">
    <property type="entry name" value="Actin-like ATPase domain"/>
    <property type="match status" value="2"/>
</dbReference>
<comment type="similarity">
    <text evidence="3">Belongs to the heat shock protein 70 family.</text>
</comment>
<dbReference type="InParanoid" id="D2V350"/>
<evidence type="ECO:0000313" key="4">
    <source>
        <dbReference type="EMBL" id="EFC48571.1"/>
    </source>
</evidence>
<evidence type="ECO:0000256" key="2">
    <source>
        <dbReference type="ARBA" id="ARBA00022840"/>
    </source>
</evidence>
<dbReference type="InterPro" id="IPR043129">
    <property type="entry name" value="ATPase_NBD"/>
</dbReference>
<dbReference type="KEGG" id="ngr:NAEGRDRAFT_30761"/>
<dbReference type="PRINTS" id="PR00301">
    <property type="entry name" value="HEATSHOCK70"/>
</dbReference>
<protein>
    <submittedName>
        <fullName evidence="4">Predicted protein</fullName>
    </submittedName>
</protein>
<dbReference type="eggNOG" id="KOG0101">
    <property type="taxonomic scope" value="Eukaryota"/>
</dbReference>
<dbReference type="RefSeq" id="XP_002681315.1">
    <property type="nucleotide sequence ID" value="XM_002681269.1"/>
</dbReference>
<evidence type="ECO:0000256" key="1">
    <source>
        <dbReference type="ARBA" id="ARBA00022741"/>
    </source>
</evidence>
<dbReference type="VEuPathDB" id="AmoebaDB:NAEGRDRAFT_30761"/>
<evidence type="ECO:0000256" key="3">
    <source>
        <dbReference type="RuleBase" id="RU003322"/>
    </source>
</evidence>
<dbReference type="GO" id="GO:0005524">
    <property type="term" value="F:ATP binding"/>
    <property type="evidence" value="ECO:0007669"/>
    <property type="project" value="UniProtKB-KW"/>
</dbReference>
<dbReference type="Pfam" id="PF00012">
    <property type="entry name" value="HSP70"/>
    <property type="match status" value="1"/>
</dbReference>
<organism evidence="5">
    <name type="scientific">Naegleria gruberi</name>
    <name type="common">Amoeba</name>
    <dbReference type="NCBI Taxonomy" id="5762"/>
    <lineage>
        <taxon>Eukaryota</taxon>
        <taxon>Discoba</taxon>
        <taxon>Heterolobosea</taxon>
        <taxon>Tetramitia</taxon>
        <taxon>Eutetramitia</taxon>
        <taxon>Vahlkampfiidae</taxon>
        <taxon>Naegleria</taxon>
    </lineage>
</organism>
<dbReference type="PANTHER" id="PTHR19375">
    <property type="entry name" value="HEAT SHOCK PROTEIN 70KDA"/>
    <property type="match status" value="1"/>
</dbReference>
<dbReference type="InterPro" id="IPR029047">
    <property type="entry name" value="HSP70_peptide-bd_sf"/>
</dbReference>